<proteinExistence type="predicted"/>
<dbReference type="OrthoDB" id="9813275at2"/>
<reference evidence="3 4" key="1">
    <citation type="submission" date="2017-05" db="EMBL/GenBank/DDBJ databases">
        <title>Complete and WGS of Bordetella genogroups.</title>
        <authorList>
            <person name="Spilker T."/>
            <person name="Lipuma J."/>
        </authorList>
    </citation>
    <scope>NUCLEOTIDE SEQUENCE [LARGE SCALE GENOMIC DNA]</scope>
    <source>
        <strain evidence="3 4">AU9795</strain>
    </source>
</reference>
<dbReference type="Gene3D" id="3.40.630.30">
    <property type="match status" value="1"/>
</dbReference>
<dbReference type="InterPro" id="IPR045057">
    <property type="entry name" value="Gcn5-rel_NAT"/>
</dbReference>
<dbReference type="RefSeq" id="WP_094827454.1">
    <property type="nucleotide sequence ID" value="NZ_NEVL01000003.1"/>
</dbReference>
<reference evidence="2 5" key="2">
    <citation type="submission" date="2017-05" db="EMBL/GenBank/DDBJ databases">
        <title>Complete and WGS of Bordetella genogroups.</title>
        <authorList>
            <person name="Spilker T."/>
            <person name="LiPuma J."/>
        </authorList>
    </citation>
    <scope>NUCLEOTIDE SEQUENCE [LARGE SCALE GENOMIC DNA]</scope>
    <source>
        <strain evidence="2 5">AU17610</strain>
    </source>
</reference>
<dbReference type="InterPro" id="IPR031165">
    <property type="entry name" value="GNAT_YJDJ"/>
</dbReference>
<keyword evidence="2" id="KW-0808">Transferase</keyword>
<name>A0A261SIQ2_9BORD</name>
<sequence length="90" mass="10143">MTDIRHDAHRQRFETVVDGHTCELDYQLRDNVMAILHTGVPEPVGGRGIAAQLTAAALTLARENNWRVRPLCSYAAAYIRRHPEYTSLLA</sequence>
<dbReference type="PANTHER" id="PTHR31435:SF9">
    <property type="entry name" value="PROTEIN NATD1"/>
    <property type="match status" value="1"/>
</dbReference>
<dbReference type="AlphaFoldDB" id="A0A261SIQ2"/>
<dbReference type="PROSITE" id="PS51729">
    <property type="entry name" value="GNAT_YJDJ"/>
    <property type="match status" value="1"/>
</dbReference>
<evidence type="ECO:0000313" key="4">
    <source>
        <dbReference type="Proteomes" id="UP000216354"/>
    </source>
</evidence>
<dbReference type="Proteomes" id="UP000216354">
    <property type="component" value="Unassembled WGS sequence"/>
</dbReference>
<dbReference type="Pfam" id="PF14542">
    <property type="entry name" value="Acetyltransf_CG"/>
    <property type="match status" value="1"/>
</dbReference>
<evidence type="ECO:0000313" key="5">
    <source>
        <dbReference type="Proteomes" id="UP000217005"/>
    </source>
</evidence>
<comment type="caution">
    <text evidence="2">The sequence shown here is derived from an EMBL/GenBank/DDBJ whole genome shotgun (WGS) entry which is preliminary data.</text>
</comment>
<evidence type="ECO:0000313" key="3">
    <source>
        <dbReference type="EMBL" id="OZI58108.1"/>
    </source>
</evidence>
<dbReference type="PANTHER" id="PTHR31435">
    <property type="entry name" value="PROTEIN NATD1"/>
    <property type="match status" value="1"/>
</dbReference>
<dbReference type="SUPFAM" id="SSF55729">
    <property type="entry name" value="Acyl-CoA N-acyltransferases (Nat)"/>
    <property type="match status" value="1"/>
</dbReference>
<protein>
    <submittedName>
        <fullName evidence="2">GNAT family N-acetyltransferase</fullName>
    </submittedName>
</protein>
<dbReference type="Proteomes" id="UP000217005">
    <property type="component" value="Unassembled WGS sequence"/>
</dbReference>
<gene>
    <name evidence="3" type="ORF">CAL27_22305</name>
    <name evidence="2" type="ORF">CEG14_16915</name>
</gene>
<accession>A0A261SIQ2</accession>
<dbReference type="EMBL" id="NEVR01000005">
    <property type="protein sequence ID" value="OZI58108.1"/>
    <property type="molecule type" value="Genomic_DNA"/>
</dbReference>
<keyword evidence="4" id="KW-1185">Reference proteome</keyword>
<organism evidence="2 5">
    <name type="scientific">Bordetella genomosp. 1</name>
    <dbReference type="NCBI Taxonomy" id="1395607"/>
    <lineage>
        <taxon>Bacteria</taxon>
        <taxon>Pseudomonadati</taxon>
        <taxon>Pseudomonadota</taxon>
        <taxon>Betaproteobacteria</taxon>
        <taxon>Burkholderiales</taxon>
        <taxon>Alcaligenaceae</taxon>
        <taxon>Bordetella</taxon>
    </lineage>
</organism>
<dbReference type="EMBL" id="NEVL01000003">
    <property type="protein sequence ID" value="OZI36650.1"/>
    <property type="molecule type" value="Genomic_DNA"/>
</dbReference>
<dbReference type="GO" id="GO:0016740">
    <property type="term" value="F:transferase activity"/>
    <property type="evidence" value="ECO:0007669"/>
    <property type="project" value="UniProtKB-KW"/>
</dbReference>
<evidence type="ECO:0000259" key="1">
    <source>
        <dbReference type="PROSITE" id="PS51729"/>
    </source>
</evidence>
<dbReference type="InterPro" id="IPR016181">
    <property type="entry name" value="Acyl_CoA_acyltransferase"/>
</dbReference>
<evidence type="ECO:0000313" key="2">
    <source>
        <dbReference type="EMBL" id="OZI36650.1"/>
    </source>
</evidence>
<feature type="domain" description="N-acetyltransferase" evidence="1">
    <location>
        <begin position="5"/>
        <end position="90"/>
    </location>
</feature>